<dbReference type="Pfam" id="PF18319">
    <property type="entry name" value="Zn_ribbon_PriA"/>
    <property type="match status" value="1"/>
</dbReference>
<dbReference type="HOGENOM" id="CLU_013353_3_0_3"/>
<dbReference type="InterPro" id="IPR042115">
    <property type="entry name" value="PriA_3primeBD_sf"/>
</dbReference>
<proteinExistence type="inferred from homology"/>
<gene>
    <name evidence="12" type="primary">priA</name>
    <name evidence="15" type="ordered locus">Cyan7425_0567</name>
</gene>
<keyword evidence="4 12" id="KW-0547">Nucleotide-binding</keyword>
<evidence type="ECO:0000256" key="1">
    <source>
        <dbReference type="ARBA" id="ARBA00022515"/>
    </source>
</evidence>
<comment type="catalytic activity">
    <reaction evidence="12">
        <text>Couples ATP hydrolysis with the unwinding of duplex DNA by translocating in the 3'-5' direction.</text>
        <dbReference type="EC" id="5.6.2.4"/>
    </reaction>
</comment>
<dbReference type="InterPro" id="IPR014001">
    <property type="entry name" value="Helicase_ATP-bd"/>
</dbReference>
<dbReference type="SUPFAM" id="SSF52540">
    <property type="entry name" value="P-loop containing nucleoside triphosphate hydrolases"/>
    <property type="match status" value="1"/>
</dbReference>
<evidence type="ECO:0000256" key="4">
    <source>
        <dbReference type="ARBA" id="ARBA00022741"/>
    </source>
</evidence>
<comment type="subunit">
    <text evidence="12">Component of the replication restart primosome.</text>
</comment>
<dbReference type="GO" id="GO:0006269">
    <property type="term" value="P:DNA replication, synthesis of primer"/>
    <property type="evidence" value="ECO:0007669"/>
    <property type="project" value="UniProtKB-KW"/>
</dbReference>
<dbReference type="Pfam" id="PF00271">
    <property type="entry name" value="Helicase_C"/>
    <property type="match status" value="1"/>
</dbReference>
<keyword evidence="2 12" id="KW-0235">DNA replication</keyword>
<sequence length="836" mass="93122">MFDVQQSQIGMTVAELGVAYPGQNQSGSPPWVETLVDCPGALQGVYTYAIPAGLTVQAGDILSVGFGAAQVGAIALRCLSQLPAGLDPAKIRPIEDIISPSFFPPSYWVLLERVSAYYHTPLIQTIRTALPPGLLQRSQRRIKLLRSDIPADMSPVALQLLQVLHRGKGDYAWKYLQQQVKNAQRGLQELRRRGWVESYLQPIAPTQAKRQQAVTLLAWTEPLSARQRTILDLLNHQGGEVWLQDLLRLAQTSLATLKTLEDKGCIAITSKQRLRLETGKPQTPDRPQTLTTAQTAALATIQQLEGYSQVLLHGVTGSGKTEVYLQAIAPLLEAGKSALVLVPEIGLTPQLTDRFRSRFGDRVCVYHSALSDGERYDTWRQLLEGMPQVIIGTRSAVFSPLPQLGLIILDEEHDSGFKQDQLSPCYHARTVARWRAELEDCPLILGSATPSLESWTKVHAPPSSPPTYYLSLPERVHARPLPPIEIVDMRAELQRGNRSIFSYKLADALENLQAQKQQGLLFIPRRGHSTFVSCRSCGYVVECPNCSVSLTYHFSSPTAHSLLRCHYCNYTCTHPPQCPTCQSPYFKYFGSGTQRVERELLERFPQLRLIRFDSDTTRNKGGHRLLLERFAAGEADLMIGTQMLTKGLDLPQVSFVGVLSADGLLNLPDFRAGERTFQTLTQVAGRAGRGNEPGQVLLQTYTPHHPVIQAVQRYQFEAFMQEELNQRSSLHYPPQGQLILLRLSGLQEETVATTAIALADQLQHHLAQVDFPWELLGPAPANILRVAKRYRWQILLKFPHQQEGRLPAYALPVEALRSNCPDSVRLTIDVDPLSLA</sequence>
<dbReference type="Pfam" id="PF17764">
    <property type="entry name" value="PriA_3primeBD"/>
    <property type="match status" value="1"/>
</dbReference>
<dbReference type="InterPro" id="IPR011545">
    <property type="entry name" value="DEAD/DEAH_box_helicase_dom"/>
</dbReference>
<dbReference type="KEGG" id="cyn:Cyan7425_0567"/>
<dbReference type="CDD" id="cd17929">
    <property type="entry name" value="DEXHc_priA"/>
    <property type="match status" value="1"/>
</dbReference>
<accession>B8HU38</accession>
<evidence type="ECO:0000256" key="10">
    <source>
        <dbReference type="ARBA" id="ARBA00023235"/>
    </source>
</evidence>
<evidence type="ECO:0000313" key="15">
    <source>
        <dbReference type="EMBL" id="ACL42958.1"/>
    </source>
</evidence>
<feature type="binding site" evidence="12">
    <location>
        <position position="534"/>
    </location>
    <ligand>
        <name>Zn(2+)</name>
        <dbReference type="ChEBI" id="CHEBI:29105"/>
        <label>1</label>
    </ligand>
</feature>
<evidence type="ECO:0000256" key="8">
    <source>
        <dbReference type="ARBA" id="ARBA00022840"/>
    </source>
</evidence>
<evidence type="ECO:0000256" key="12">
    <source>
        <dbReference type="HAMAP-Rule" id="MF_00983"/>
    </source>
</evidence>
<reference evidence="15" key="1">
    <citation type="submission" date="2009-01" db="EMBL/GenBank/DDBJ databases">
        <title>Complete sequence of chromosome Cyanothece sp. PCC 7425.</title>
        <authorList>
            <consortium name="US DOE Joint Genome Institute"/>
            <person name="Lucas S."/>
            <person name="Copeland A."/>
            <person name="Lapidus A."/>
            <person name="Glavina del Rio T."/>
            <person name="Dalin E."/>
            <person name="Tice H."/>
            <person name="Bruce D."/>
            <person name="Goodwin L."/>
            <person name="Pitluck S."/>
            <person name="Sims D."/>
            <person name="Meineke L."/>
            <person name="Brettin T."/>
            <person name="Detter J.C."/>
            <person name="Han C."/>
            <person name="Larimer F."/>
            <person name="Land M."/>
            <person name="Hauser L."/>
            <person name="Kyrpides N."/>
            <person name="Ovchinnikova G."/>
            <person name="Liberton M."/>
            <person name="Stoeckel J."/>
            <person name="Banerjee A."/>
            <person name="Singh A."/>
            <person name="Page L."/>
            <person name="Sato H."/>
            <person name="Zhao L."/>
            <person name="Sherman L."/>
            <person name="Pakrasi H."/>
            <person name="Richardson P."/>
        </authorList>
    </citation>
    <scope>NUCLEOTIDE SEQUENCE</scope>
    <source>
        <strain evidence="15">PCC 7425</strain>
    </source>
</reference>
<evidence type="ECO:0000256" key="2">
    <source>
        <dbReference type="ARBA" id="ARBA00022705"/>
    </source>
</evidence>
<dbReference type="Pfam" id="PF18074">
    <property type="entry name" value="PriA_C"/>
    <property type="match status" value="1"/>
</dbReference>
<dbReference type="GO" id="GO:0006270">
    <property type="term" value="P:DNA replication initiation"/>
    <property type="evidence" value="ECO:0007669"/>
    <property type="project" value="TreeGrafter"/>
</dbReference>
<evidence type="ECO:0000256" key="9">
    <source>
        <dbReference type="ARBA" id="ARBA00023125"/>
    </source>
</evidence>
<keyword evidence="1 12" id="KW-0639">Primosome</keyword>
<dbReference type="EC" id="5.6.2.4" evidence="12"/>
<dbReference type="PANTHER" id="PTHR30580:SF0">
    <property type="entry name" value="PRIMOSOMAL PROTEIN N"/>
    <property type="match status" value="1"/>
</dbReference>
<keyword evidence="10 12" id="KW-0413">Isomerase</keyword>
<evidence type="ECO:0000256" key="7">
    <source>
        <dbReference type="ARBA" id="ARBA00022833"/>
    </source>
</evidence>
<dbReference type="HAMAP" id="MF_00983">
    <property type="entry name" value="PriA"/>
    <property type="match status" value="1"/>
</dbReference>
<dbReference type="GO" id="GO:0006310">
    <property type="term" value="P:DNA recombination"/>
    <property type="evidence" value="ECO:0007669"/>
    <property type="project" value="InterPro"/>
</dbReference>
<keyword evidence="9 12" id="KW-0238">DNA-binding</keyword>
<dbReference type="InterPro" id="IPR040498">
    <property type="entry name" value="PriA_CRR"/>
</dbReference>
<dbReference type="eggNOG" id="COG1198">
    <property type="taxonomic scope" value="Bacteria"/>
</dbReference>
<dbReference type="SMART" id="SM00490">
    <property type="entry name" value="HELICc"/>
    <property type="match status" value="1"/>
</dbReference>
<feature type="binding site" evidence="12">
    <location>
        <position position="546"/>
    </location>
    <ligand>
        <name>Zn(2+)</name>
        <dbReference type="ChEBI" id="CHEBI:29105"/>
        <label>2</label>
    </ligand>
</feature>
<feature type="binding site" evidence="12">
    <location>
        <position position="578"/>
    </location>
    <ligand>
        <name>Zn(2+)</name>
        <dbReference type="ChEBI" id="CHEBI:29105"/>
        <label>1</label>
    </ligand>
</feature>
<dbReference type="InterPro" id="IPR041222">
    <property type="entry name" value="PriA_3primeBD"/>
</dbReference>
<dbReference type="FunFam" id="3.40.50.300:FF:000489">
    <property type="entry name" value="Primosome assembly protein PriA"/>
    <property type="match status" value="1"/>
</dbReference>
<dbReference type="NCBIfam" id="TIGR00595">
    <property type="entry name" value="priA"/>
    <property type="match status" value="1"/>
</dbReference>
<dbReference type="InterPro" id="IPR041236">
    <property type="entry name" value="PriA_C"/>
</dbReference>
<feature type="binding site" evidence="12">
    <location>
        <position position="568"/>
    </location>
    <ligand>
        <name>Zn(2+)</name>
        <dbReference type="ChEBI" id="CHEBI:29105"/>
        <label>2</label>
    </ligand>
</feature>
<evidence type="ECO:0000259" key="13">
    <source>
        <dbReference type="PROSITE" id="PS51192"/>
    </source>
</evidence>
<dbReference type="GO" id="GO:0043138">
    <property type="term" value="F:3'-5' DNA helicase activity"/>
    <property type="evidence" value="ECO:0007669"/>
    <property type="project" value="UniProtKB-EC"/>
</dbReference>
<feature type="domain" description="Helicase ATP-binding" evidence="13">
    <location>
        <begin position="301"/>
        <end position="468"/>
    </location>
</feature>
<name>B8HU38_CYAP4</name>
<feature type="binding site" evidence="12">
    <location>
        <position position="581"/>
    </location>
    <ligand>
        <name>Zn(2+)</name>
        <dbReference type="ChEBI" id="CHEBI:29105"/>
        <label>1</label>
    </ligand>
</feature>
<dbReference type="PROSITE" id="PS51194">
    <property type="entry name" value="HELICASE_CTER"/>
    <property type="match status" value="1"/>
</dbReference>
<dbReference type="Gene3D" id="3.40.1440.60">
    <property type="entry name" value="PriA, 3(prime) DNA-binding domain"/>
    <property type="match status" value="1"/>
</dbReference>
<dbReference type="GO" id="GO:0016887">
    <property type="term" value="F:ATP hydrolysis activity"/>
    <property type="evidence" value="ECO:0007669"/>
    <property type="project" value="RHEA"/>
</dbReference>
<evidence type="ECO:0000256" key="6">
    <source>
        <dbReference type="ARBA" id="ARBA00022806"/>
    </source>
</evidence>
<dbReference type="STRING" id="395961.Cyan7425_0567"/>
<evidence type="ECO:0000256" key="5">
    <source>
        <dbReference type="ARBA" id="ARBA00022801"/>
    </source>
</evidence>
<feature type="domain" description="Helicase C-terminal" evidence="14">
    <location>
        <begin position="573"/>
        <end position="727"/>
    </location>
</feature>
<dbReference type="InterPro" id="IPR005259">
    <property type="entry name" value="PriA"/>
</dbReference>
<dbReference type="GO" id="GO:0008270">
    <property type="term" value="F:zinc ion binding"/>
    <property type="evidence" value="ECO:0007669"/>
    <property type="project" value="UniProtKB-UniRule"/>
</dbReference>
<comment type="similarity">
    <text evidence="12">Belongs to the helicase family. PriA subfamily.</text>
</comment>
<dbReference type="EMBL" id="CP001344">
    <property type="protein sequence ID" value="ACL42958.1"/>
    <property type="molecule type" value="Genomic_DNA"/>
</dbReference>
<dbReference type="SMART" id="SM00487">
    <property type="entry name" value="DEXDc"/>
    <property type="match status" value="1"/>
</dbReference>
<dbReference type="GO" id="GO:0003677">
    <property type="term" value="F:DNA binding"/>
    <property type="evidence" value="ECO:0007669"/>
    <property type="project" value="UniProtKB-UniRule"/>
</dbReference>
<dbReference type="CDD" id="cd18804">
    <property type="entry name" value="SF2_C_priA"/>
    <property type="match status" value="1"/>
</dbReference>
<dbReference type="InterPro" id="IPR027417">
    <property type="entry name" value="P-loop_NTPase"/>
</dbReference>
<feature type="binding site" evidence="12">
    <location>
        <position position="537"/>
    </location>
    <ligand>
        <name>Zn(2+)</name>
        <dbReference type="ChEBI" id="CHEBI:29105"/>
        <label>1</label>
    </ligand>
</feature>
<dbReference type="Gene3D" id="3.40.50.300">
    <property type="entry name" value="P-loop containing nucleotide triphosphate hydrolases"/>
    <property type="match status" value="2"/>
</dbReference>
<dbReference type="NCBIfam" id="NF004066">
    <property type="entry name" value="PRK05580.1-3"/>
    <property type="match status" value="1"/>
</dbReference>
<dbReference type="GO" id="GO:0006302">
    <property type="term" value="P:double-strand break repair"/>
    <property type="evidence" value="ECO:0007669"/>
    <property type="project" value="InterPro"/>
</dbReference>
<dbReference type="AlphaFoldDB" id="B8HU38"/>
<dbReference type="InterPro" id="IPR001650">
    <property type="entry name" value="Helicase_C-like"/>
</dbReference>
<keyword evidence="7 12" id="KW-0862">Zinc</keyword>
<dbReference type="Pfam" id="PF00270">
    <property type="entry name" value="DEAD"/>
    <property type="match status" value="1"/>
</dbReference>
<comment type="cofactor">
    <cofactor evidence="12">
        <name>Zn(2+)</name>
        <dbReference type="ChEBI" id="CHEBI:29105"/>
    </cofactor>
    <text evidence="12">Binds 2 zinc ions per subunit.</text>
</comment>
<feature type="binding site" evidence="12">
    <location>
        <position position="543"/>
    </location>
    <ligand>
        <name>Zn(2+)</name>
        <dbReference type="ChEBI" id="CHEBI:29105"/>
        <label>2</label>
    </ligand>
</feature>
<evidence type="ECO:0000259" key="14">
    <source>
        <dbReference type="PROSITE" id="PS51194"/>
    </source>
</evidence>
<protein>
    <recommendedName>
        <fullName evidence="12">Replication restart protein PriA</fullName>
    </recommendedName>
    <alternativeName>
        <fullName evidence="12">ATP-dependent DNA helicase PriA</fullName>
        <ecNumber evidence="12">5.6.2.4</ecNumber>
    </alternativeName>
    <alternativeName>
        <fullName evidence="12">DNA 3'-5' helicase PriA</fullName>
    </alternativeName>
</protein>
<comment type="function">
    <text evidence="12">Initiates the restart of stalled replication forks, which reloads the replicative helicase on sites other than the origin of replication. Recognizes and binds to abandoned replication forks and remodels them to uncover a helicase loading site. Promotes assembly of the primosome at these replication forks.</text>
</comment>
<dbReference type="PROSITE" id="PS51192">
    <property type="entry name" value="HELICASE_ATP_BIND_1"/>
    <property type="match status" value="1"/>
</dbReference>
<dbReference type="GO" id="GO:0005524">
    <property type="term" value="F:ATP binding"/>
    <property type="evidence" value="ECO:0007669"/>
    <property type="project" value="UniProtKB-UniRule"/>
</dbReference>
<keyword evidence="3 12" id="KW-0479">Metal-binding</keyword>
<feature type="binding site" evidence="12">
    <location>
        <position position="565"/>
    </location>
    <ligand>
        <name>Zn(2+)</name>
        <dbReference type="ChEBI" id="CHEBI:29105"/>
        <label>2</label>
    </ligand>
</feature>
<dbReference type="PANTHER" id="PTHR30580">
    <property type="entry name" value="PRIMOSOMAL PROTEIN N"/>
    <property type="match status" value="1"/>
</dbReference>
<evidence type="ECO:0000256" key="3">
    <source>
        <dbReference type="ARBA" id="ARBA00022723"/>
    </source>
</evidence>
<keyword evidence="5 12" id="KW-0378">Hydrolase</keyword>
<comment type="catalytic activity">
    <reaction evidence="11 12">
        <text>ATP + H2O = ADP + phosphate + H(+)</text>
        <dbReference type="Rhea" id="RHEA:13065"/>
        <dbReference type="ChEBI" id="CHEBI:15377"/>
        <dbReference type="ChEBI" id="CHEBI:15378"/>
        <dbReference type="ChEBI" id="CHEBI:30616"/>
        <dbReference type="ChEBI" id="CHEBI:43474"/>
        <dbReference type="ChEBI" id="CHEBI:456216"/>
        <dbReference type="EC" id="5.6.2.4"/>
    </reaction>
</comment>
<organism evidence="15">
    <name type="scientific">Cyanothece sp. (strain PCC 7425 / ATCC 29141)</name>
    <dbReference type="NCBI Taxonomy" id="395961"/>
    <lineage>
        <taxon>Bacteria</taxon>
        <taxon>Bacillati</taxon>
        <taxon>Cyanobacteriota</taxon>
        <taxon>Cyanophyceae</taxon>
        <taxon>Gomontiellales</taxon>
        <taxon>Cyanothecaceae</taxon>
        <taxon>Cyanothece</taxon>
    </lineage>
</organism>
<keyword evidence="6 12" id="KW-0347">Helicase</keyword>
<evidence type="ECO:0000256" key="11">
    <source>
        <dbReference type="ARBA" id="ARBA00048988"/>
    </source>
</evidence>
<keyword evidence="8 12" id="KW-0067">ATP-binding</keyword>
<dbReference type="GO" id="GO:1990077">
    <property type="term" value="C:primosome complex"/>
    <property type="evidence" value="ECO:0007669"/>
    <property type="project" value="UniProtKB-UniRule"/>
</dbReference>